<dbReference type="Gene3D" id="3.90.1680.10">
    <property type="entry name" value="SOS response associated peptidase-like"/>
    <property type="match status" value="1"/>
</dbReference>
<evidence type="ECO:0000256" key="9">
    <source>
        <dbReference type="SAM" id="MobiDB-lite"/>
    </source>
</evidence>
<dbReference type="PANTHER" id="PTHR13604">
    <property type="entry name" value="DC12-RELATED"/>
    <property type="match status" value="1"/>
</dbReference>
<gene>
    <name evidence="10" type="primary">yedK</name>
    <name evidence="10" type="ORF">DSM104443_02984</name>
</gene>
<keyword evidence="11" id="KW-1185">Reference proteome</keyword>
<dbReference type="GO" id="GO:0016829">
    <property type="term" value="F:lyase activity"/>
    <property type="evidence" value="ECO:0007669"/>
    <property type="project" value="UniProtKB-KW"/>
</dbReference>
<keyword evidence="3" id="KW-0227">DNA damage</keyword>
<comment type="similarity">
    <text evidence="1 8">Belongs to the SOS response-associated peptidase family.</text>
</comment>
<name>A0A6M4GX96_9PROT</name>
<accession>A0A6M4GX96</accession>
<evidence type="ECO:0000256" key="7">
    <source>
        <dbReference type="ARBA" id="ARBA00023239"/>
    </source>
</evidence>
<dbReference type="KEGG" id="uru:DSM104443_02984"/>
<evidence type="ECO:0000313" key="10">
    <source>
        <dbReference type="EMBL" id="QJR11901.1"/>
    </source>
</evidence>
<evidence type="ECO:0000256" key="4">
    <source>
        <dbReference type="ARBA" id="ARBA00022801"/>
    </source>
</evidence>
<dbReference type="SUPFAM" id="SSF143081">
    <property type="entry name" value="BB1717-like"/>
    <property type="match status" value="1"/>
</dbReference>
<proteinExistence type="inferred from homology"/>
<keyword evidence="6" id="KW-0238">DNA-binding</keyword>
<evidence type="ECO:0000256" key="8">
    <source>
        <dbReference type="RuleBase" id="RU364100"/>
    </source>
</evidence>
<evidence type="ECO:0000256" key="1">
    <source>
        <dbReference type="ARBA" id="ARBA00008136"/>
    </source>
</evidence>
<evidence type="ECO:0000256" key="6">
    <source>
        <dbReference type="ARBA" id="ARBA00023125"/>
    </source>
</evidence>
<dbReference type="EC" id="3.4.-.-" evidence="8"/>
<organism evidence="10 11">
    <name type="scientific">Usitatibacter rugosus</name>
    <dbReference type="NCBI Taxonomy" id="2732067"/>
    <lineage>
        <taxon>Bacteria</taxon>
        <taxon>Pseudomonadati</taxon>
        <taxon>Pseudomonadota</taxon>
        <taxon>Betaproteobacteria</taxon>
        <taxon>Nitrosomonadales</taxon>
        <taxon>Usitatibacteraceae</taxon>
        <taxon>Usitatibacter</taxon>
    </lineage>
</organism>
<evidence type="ECO:0000256" key="5">
    <source>
        <dbReference type="ARBA" id="ARBA00023124"/>
    </source>
</evidence>
<evidence type="ECO:0000256" key="2">
    <source>
        <dbReference type="ARBA" id="ARBA00022670"/>
    </source>
</evidence>
<dbReference type="EMBL" id="CP053069">
    <property type="protein sequence ID" value="QJR11901.1"/>
    <property type="molecule type" value="Genomic_DNA"/>
</dbReference>
<dbReference type="GO" id="GO:0006508">
    <property type="term" value="P:proteolysis"/>
    <property type="evidence" value="ECO:0007669"/>
    <property type="project" value="UniProtKB-KW"/>
</dbReference>
<evidence type="ECO:0000256" key="3">
    <source>
        <dbReference type="ARBA" id="ARBA00022763"/>
    </source>
</evidence>
<dbReference type="Proteomes" id="UP000501534">
    <property type="component" value="Chromosome"/>
</dbReference>
<dbReference type="PANTHER" id="PTHR13604:SF0">
    <property type="entry name" value="ABASIC SITE PROCESSING PROTEIN HMCES"/>
    <property type="match status" value="1"/>
</dbReference>
<keyword evidence="2 8" id="KW-0645">Protease</keyword>
<dbReference type="AlphaFoldDB" id="A0A6M4GX96"/>
<feature type="compositionally biased region" description="Basic and acidic residues" evidence="9">
    <location>
        <begin position="222"/>
        <end position="232"/>
    </location>
</feature>
<dbReference type="RefSeq" id="WP_171093633.1">
    <property type="nucleotide sequence ID" value="NZ_CP053069.1"/>
</dbReference>
<keyword evidence="7" id="KW-0456">Lyase</keyword>
<protein>
    <recommendedName>
        <fullName evidence="8">Abasic site processing protein</fullName>
        <ecNumber evidence="8">3.4.-.-</ecNumber>
    </recommendedName>
</protein>
<dbReference type="Pfam" id="PF02586">
    <property type="entry name" value="SRAP"/>
    <property type="match status" value="1"/>
</dbReference>
<dbReference type="GO" id="GO:0106300">
    <property type="term" value="P:protein-DNA covalent cross-linking repair"/>
    <property type="evidence" value="ECO:0007669"/>
    <property type="project" value="InterPro"/>
</dbReference>
<sequence length="232" mass="25976">MCSRYFLDADGNIIAYTFQVPVHDRVKKRFNIAPTQDAPVIRAAEAGVREMAMLRWGLVPSWAKDVKIGSQMINARSETLAEKPAFRNAFRLRRCIVPATGFFEWTGEAGRKQAYAITIPERPIFAFAGLWEWWKREDGEGVETFTIVTTDANEAVGAIHDRMPVILPADAYDRWLFGTAEDARSLLQPSAETIALRRIGALVGNSKNDVPEVLADPPAEPPAKEDRNRSLF</sequence>
<dbReference type="GO" id="GO:0003697">
    <property type="term" value="F:single-stranded DNA binding"/>
    <property type="evidence" value="ECO:0007669"/>
    <property type="project" value="InterPro"/>
</dbReference>
<reference evidence="10 11" key="1">
    <citation type="submission" date="2020-04" db="EMBL/GenBank/DDBJ databases">
        <title>Usitatibacter rugosus gen. nov., sp. nov. and Usitatibacter palustris sp. nov., novel members of Usitatibacteraceae fam. nov. within the order Nitrosomonadales isolated from soil.</title>
        <authorList>
            <person name="Huber K.J."/>
            <person name="Neumann-Schaal M."/>
            <person name="Geppert A."/>
            <person name="Luckner M."/>
            <person name="Wanner G."/>
            <person name="Overmann J."/>
        </authorList>
    </citation>
    <scope>NUCLEOTIDE SEQUENCE [LARGE SCALE GENOMIC DNA]</scope>
    <source>
        <strain evidence="10 11">0125_3</strain>
    </source>
</reference>
<evidence type="ECO:0000313" key="11">
    <source>
        <dbReference type="Proteomes" id="UP000501534"/>
    </source>
</evidence>
<keyword evidence="4 8" id="KW-0378">Hydrolase</keyword>
<feature type="region of interest" description="Disordered" evidence="9">
    <location>
        <begin position="210"/>
        <end position="232"/>
    </location>
</feature>
<dbReference type="InterPro" id="IPR036590">
    <property type="entry name" value="SRAP-like"/>
</dbReference>
<dbReference type="InterPro" id="IPR003738">
    <property type="entry name" value="SRAP"/>
</dbReference>
<dbReference type="GO" id="GO:0008233">
    <property type="term" value="F:peptidase activity"/>
    <property type="evidence" value="ECO:0007669"/>
    <property type="project" value="UniProtKB-KW"/>
</dbReference>
<keyword evidence="5" id="KW-0190">Covalent protein-DNA linkage</keyword>